<feature type="domain" description="BRCT" evidence="3">
    <location>
        <begin position="9"/>
        <end position="82"/>
    </location>
</feature>
<dbReference type="PROSITE" id="PS50172">
    <property type="entry name" value="BRCT"/>
    <property type="match status" value="4"/>
</dbReference>
<protein>
    <recommendedName>
        <fullName evidence="3">BRCT domain-containing protein</fullName>
    </recommendedName>
</protein>
<feature type="region of interest" description="Disordered" evidence="2">
    <location>
        <begin position="689"/>
        <end position="709"/>
    </location>
</feature>
<feature type="compositionally biased region" description="Basic and acidic residues" evidence="2">
    <location>
        <begin position="628"/>
        <end position="646"/>
    </location>
</feature>
<evidence type="ECO:0000313" key="5">
    <source>
        <dbReference type="Proteomes" id="UP001358417"/>
    </source>
</evidence>
<dbReference type="GO" id="GO:0007095">
    <property type="term" value="P:mitotic G2 DNA damage checkpoint signaling"/>
    <property type="evidence" value="ECO:0007669"/>
    <property type="project" value="TreeGrafter"/>
</dbReference>
<evidence type="ECO:0000313" key="4">
    <source>
        <dbReference type="EMBL" id="KAK5060071.1"/>
    </source>
</evidence>
<dbReference type="GeneID" id="89978113"/>
<dbReference type="InterPro" id="IPR036420">
    <property type="entry name" value="BRCT_dom_sf"/>
</dbReference>
<proteinExistence type="predicted"/>
<dbReference type="PANTHER" id="PTHR13561">
    <property type="entry name" value="DNA REPLICATION REGULATOR DPB11-RELATED"/>
    <property type="match status" value="1"/>
</dbReference>
<feature type="region of interest" description="Disordered" evidence="2">
    <location>
        <begin position="823"/>
        <end position="884"/>
    </location>
</feature>
<dbReference type="Gene3D" id="3.40.50.10190">
    <property type="entry name" value="BRCT domain"/>
    <property type="match status" value="4"/>
</dbReference>
<feature type="region of interest" description="Disordered" evidence="2">
    <location>
        <begin position="505"/>
        <end position="524"/>
    </location>
</feature>
<evidence type="ECO:0000259" key="3">
    <source>
        <dbReference type="PROSITE" id="PS50172"/>
    </source>
</evidence>
<keyword evidence="5" id="KW-1185">Reference proteome</keyword>
<feature type="compositionally biased region" description="Polar residues" evidence="2">
    <location>
        <begin position="589"/>
        <end position="600"/>
    </location>
</feature>
<feature type="domain" description="BRCT" evidence="3">
    <location>
        <begin position="305"/>
        <end position="402"/>
    </location>
</feature>
<comment type="caution">
    <text evidence="4">The sequence shown here is derived from an EMBL/GenBank/DDBJ whole genome shotgun (WGS) entry which is preliminary data.</text>
</comment>
<dbReference type="Pfam" id="PF00533">
    <property type="entry name" value="BRCT"/>
    <property type="match status" value="1"/>
</dbReference>
<feature type="compositionally biased region" description="Basic and acidic residues" evidence="2">
    <location>
        <begin position="823"/>
        <end position="840"/>
    </location>
</feature>
<dbReference type="SUPFAM" id="SSF52113">
    <property type="entry name" value="BRCT domain"/>
    <property type="match status" value="4"/>
</dbReference>
<feature type="compositionally biased region" description="Basic and acidic residues" evidence="2">
    <location>
        <begin position="534"/>
        <end position="548"/>
    </location>
</feature>
<feature type="region of interest" description="Disordered" evidence="2">
    <location>
        <begin position="615"/>
        <end position="667"/>
    </location>
</feature>
<feature type="domain" description="BRCT" evidence="3">
    <location>
        <begin position="409"/>
        <end position="499"/>
    </location>
</feature>
<feature type="region of interest" description="Disordered" evidence="2">
    <location>
        <begin position="574"/>
        <end position="602"/>
    </location>
</feature>
<dbReference type="SMART" id="SM00292">
    <property type="entry name" value="BRCT"/>
    <property type="match status" value="4"/>
</dbReference>
<organism evidence="4 5">
    <name type="scientific">Exophiala bonariae</name>
    <dbReference type="NCBI Taxonomy" id="1690606"/>
    <lineage>
        <taxon>Eukaryota</taxon>
        <taxon>Fungi</taxon>
        <taxon>Dikarya</taxon>
        <taxon>Ascomycota</taxon>
        <taxon>Pezizomycotina</taxon>
        <taxon>Eurotiomycetes</taxon>
        <taxon>Chaetothyriomycetidae</taxon>
        <taxon>Chaetothyriales</taxon>
        <taxon>Herpotrichiellaceae</taxon>
        <taxon>Exophiala</taxon>
    </lineage>
</organism>
<feature type="region of interest" description="Disordered" evidence="2">
    <location>
        <begin position="530"/>
        <end position="562"/>
    </location>
</feature>
<dbReference type="Pfam" id="PF12738">
    <property type="entry name" value="PTCB-BRCT"/>
    <property type="match status" value="2"/>
</dbReference>
<keyword evidence="1" id="KW-0677">Repeat</keyword>
<sequence length="884" mass="97882">MAISNIRASAERPLHGAILCFTSVAPEQRTQYADAAIQMGAEHTLDLTSQTTHLIVGSTESLKYSYVARERDDIKVLRPEWIDALRELWMNDHPINLDQLAQEYRMPTLTGLKICITGFEDLAFRAQLQKNVVENGGEYTGDLTKDVTHLIAAKPEGKKYEYGMTWQKKVVSLKWYKDTLERGMQLEERLYHPTIPVTEQGRGAWNRNIRPSPKAIKRPRETVVGGEPSRKLRRTASARLGSQNENLWTDIVGGPGLDDEHQSQRQLKVSKSMSSLPKTVTPIETAQEDQVQAVARSVGNITNNTRIGFFSGHSLKMCGFVGKKENIVRNILLENGATITNEQAEGDGDHDDDVLILLPHDIAKTSQASIHPSNPTAVTVSELWLEQCMFQKRFVNPQDYPLGKIIEKSLMPDFSKLTINATGFGALETLHTSKMVTLLGGKYVEILTPTVGMLLCKSGSSNQQKLGLAKHFNIPVVTESWLYQVLETSRNLPLDKYLVQPFTNSSAKTEAAKPSHRSKPDGAYVEVSTIPLKSETKSPHGKHPDVRPSRQKGSNMSLSGDAAIDGSFTYVHRDSTEEPEKQVDHDSNTMKSENSNSTNREALGDSFVWVEPPLKEVNANSPIKKPRGQGDKSDTKHLHDDNHCKQNSDQQTSKATDHPCQGKDYPAEDMTEKATSVLNLNGAIRELLDQQNRKKHTTTNASNENLTKGRLIGRALSNLSNTSNTRISRAGSVDSMNTDGIGSEIASMPPGKQSTESASGAEKSGFSLMGRAKSTLSGIKSFALGLHDPDMVRGDFQREDDTPQMTQLGYEDPEEAIILRQKLAESRRTRSKQGAKEIEPKPVVQQKKGRKIKDDDVLADAGWGAGRRTRNKPKSPPNQEIAKF</sequence>
<feature type="domain" description="BRCT" evidence="3">
    <location>
        <begin position="104"/>
        <end position="193"/>
    </location>
</feature>
<dbReference type="EMBL" id="JAVRRD010000004">
    <property type="protein sequence ID" value="KAK5060071.1"/>
    <property type="molecule type" value="Genomic_DNA"/>
</dbReference>
<gene>
    <name evidence="4" type="ORF">LTR84_009955</name>
</gene>
<reference evidence="4 5" key="1">
    <citation type="submission" date="2023-08" db="EMBL/GenBank/DDBJ databases">
        <title>Black Yeasts Isolated from many extreme environments.</title>
        <authorList>
            <person name="Coleine C."/>
            <person name="Stajich J.E."/>
            <person name="Selbmann L."/>
        </authorList>
    </citation>
    <scope>NUCLEOTIDE SEQUENCE [LARGE SCALE GENOMIC DNA]</scope>
    <source>
        <strain evidence="4 5">CCFEE 5792</strain>
    </source>
</reference>
<feature type="region of interest" description="Disordered" evidence="2">
    <location>
        <begin position="723"/>
        <end position="763"/>
    </location>
</feature>
<name>A0AAV9NNY4_9EURO</name>
<accession>A0AAV9NNY4</accession>
<dbReference type="Proteomes" id="UP001358417">
    <property type="component" value="Unassembled WGS sequence"/>
</dbReference>
<dbReference type="CDD" id="cd17731">
    <property type="entry name" value="BRCT_TopBP1_rpt2_like"/>
    <property type="match status" value="1"/>
</dbReference>
<dbReference type="AlphaFoldDB" id="A0AAV9NNY4"/>
<evidence type="ECO:0000256" key="2">
    <source>
        <dbReference type="SAM" id="MobiDB-lite"/>
    </source>
</evidence>
<dbReference type="PANTHER" id="PTHR13561:SF20">
    <property type="entry name" value="DNA TOPOISOMERASE 2-BINDING PROTEIN 1"/>
    <property type="match status" value="1"/>
</dbReference>
<dbReference type="RefSeq" id="XP_064709892.1">
    <property type="nucleotide sequence ID" value="XM_064853493.1"/>
</dbReference>
<feature type="compositionally biased region" description="Basic and acidic residues" evidence="2">
    <location>
        <begin position="574"/>
        <end position="588"/>
    </location>
</feature>
<dbReference type="InterPro" id="IPR001357">
    <property type="entry name" value="BRCT_dom"/>
</dbReference>
<evidence type="ECO:0000256" key="1">
    <source>
        <dbReference type="ARBA" id="ARBA00022737"/>
    </source>
</evidence>
<dbReference type="GO" id="GO:0033314">
    <property type="term" value="P:mitotic DNA replication checkpoint signaling"/>
    <property type="evidence" value="ECO:0007669"/>
    <property type="project" value="TreeGrafter"/>
</dbReference>
<dbReference type="GO" id="GO:0006270">
    <property type="term" value="P:DNA replication initiation"/>
    <property type="evidence" value="ECO:0007669"/>
    <property type="project" value="TreeGrafter"/>
</dbReference>
<dbReference type="InterPro" id="IPR059215">
    <property type="entry name" value="BRCT2_TopBP1-like"/>
</dbReference>